<keyword evidence="10" id="KW-1185">Reference proteome</keyword>
<evidence type="ECO:0000256" key="4">
    <source>
        <dbReference type="ARBA" id="ARBA00022692"/>
    </source>
</evidence>
<keyword evidence="4 8" id="KW-0812">Transmembrane</keyword>
<keyword evidence="3" id="KW-1003">Cell membrane</keyword>
<dbReference type="PANTHER" id="PTHR42865">
    <property type="entry name" value="PROTON/GLUTAMATE-ASPARTATE SYMPORTER"/>
    <property type="match status" value="1"/>
</dbReference>
<feature type="transmembrane region" description="Helical" evidence="8">
    <location>
        <begin position="51"/>
        <end position="73"/>
    </location>
</feature>
<dbReference type="PRINTS" id="PR00173">
    <property type="entry name" value="EDTRNSPORT"/>
</dbReference>
<feature type="transmembrane region" description="Helical" evidence="8">
    <location>
        <begin position="236"/>
        <end position="258"/>
    </location>
</feature>
<name>A0ABT1JNC7_ACTCY</name>
<evidence type="ECO:0000313" key="9">
    <source>
        <dbReference type="EMBL" id="MCP2333659.1"/>
    </source>
</evidence>
<dbReference type="SUPFAM" id="SSF118215">
    <property type="entry name" value="Proton glutamate symport protein"/>
    <property type="match status" value="1"/>
</dbReference>
<feature type="transmembrane region" description="Helical" evidence="8">
    <location>
        <begin position="93"/>
        <end position="113"/>
    </location>
</feature>
<evidence type="ECO:0000256" key="3">
    <source>
        <dbReference type="ARBA" id="ARBA00022475"/>
    </source>
</evidence>
<evidence type="ECO:0000256" key="6">
    <source>
        <dbReference type="ARBA" id="ARBA00023136"/>
    </source>
</evidence>
<proteinExistence type="predicted"/>
<sequence length="469" mass="48769">MSEATVRRRSLRPSLAIQVLAALLLGLLLGLAARSLEWDWLTTTLATLGSSYVSALQVTVVPLIFTAIVVSIANLRDLGRGPGAVARLGGKTLLWFAATSLIAVLIGLATGLLSRPGEGVAIQPDPETVESLAERQPGSWLDFLTGLVPNNLFAAFADGAVLQVVVISVVTGIAAYALKDKAAPFIAFNRSALEIVQKVLWWLVLLAPLGVLGLIGRAVATYGVGETLAPLLRLGVSVYVACFVVLLAVYPLLLRVVAGVSPLLFFRKAWPVLQFAFVSRSSGATLPLSTRTAVNLGVDSRYASFAVPLGVTTKMDGCAAIYPAIATIFIAQFYGVTLTPTDYLLIVLVAVVGSSATAGVTGWFTMLTLTLSTVGLPLEGVALVFAIDPILDMIRTATNVAGQIVVPVLVARSEGLLDRETLLSRDSSLLDPTAPPLAEETAPAGAHDGGSSSGQPPVPAGEGRSPATG</sequence>
<dbReference type="Proteomes" id="UP000791080">
    <property type="component" value="Unassembled WGS sequence"/>
</dbReference>
<accession>A0ABT1JNC7</accession>
<gene>
    <name evidence="9" type="ORF">G443_003929</name>
</gene>
<feature type="transmembrane region" description="Helical" evidence="8">
    <location>
        <begin position="199"/>
        <end position="224"/>
    </location>
</feature>
<dbReference type="InterPro" id="IPR001991">
    <property type="entry name" value="Na-dicarboxylate_symporter"/>
</dbReference>
<feature type="transmembrane region" description="Helical" evidence="8">
    <location>
        <begin position="319"/>
        <end position="337"/>
    </location>
</feature>
<dbReference type="RefSeq" id="WP_026419349.1">
    <property type="nucleotide sequence ID" value="NZ_AUBJ02000001.1"/>
</dbReference>
<dbReference type="EMBL" id="AUBJ02000001">
    <property type="protein sequence ID" value="MCP2333659.1"/>
    <property type="molecule type" value="Genomic_DNA"/>
</dbReference>
<feature type="transmembrane region" description="Helical" evidence="8">
    <location>
        <begin position="152"/>
        <end position="178"/>
    </location>
</feature>
<comment type="caution">
    <text evidence="9">The sequence shown here is derived from an EMBL/GenBank/DDBJ whole genome shotgun (WGS) entry which is preliminary data.</text>
</comment>
<keyword evidence="6 8" id="KW-0472">Membrane</keyword>
<evidence type="ECO:0000313" key="10">
    <source>
        <dbReference type="Proteomes" id="UP000791080"/>
    </source>
</evidence>
<evidence type="ECO:0000256" key="7">
    <source>
        <dbReference type="SAM" id="MobiDB-lite"/>
    </source>
</evidence>
<dbReference type="Gene3D" id="1.10.3860.10">
    <property type="entry name" value="Sodium:dicarboxylate symporter"/>
    <property type="match status" value="1"/>
</dbReference>
<evidence type="ECO:0000256" key="2">
    <source>
        <dbReference type="ARBA" id="ARBA00022448"/>
    </source>
</evidence>
<dbReference type="InterPro" id="IPR036458">
    <property type="entry name" value="Na:dicarbo_symporter_sf"/>
</dbReference>
<evidence type="ECO:0000256" key="5">
    <source>
        <dbReference type="ARBA" id="ARBA00022989"/>
    </source>
</evidence>
<keyword evidence="2" id="KW-0813">Transport</keyword>
<reference evidence="9 10" key="1">
    <citation type="submission" date="2022-06" db="EMBL/GenBank/DDBJ databases">
        <title>Genomic Encyclopedia of Type Strains, Phase I: the one thousand microbial genomes (KMG-I) project.</title>
        <authorList>
            <person name="Kyrpides N."/>
        </authorList>
    </citation>
    <scope>NUCLEOTIDE SEQUENCE [LARGE SCALE GENOMIC DNA]</scope>
    <source>
        <strain evidence="9 10">DSM 43889</strain>
    </source>
</reference>
<dbReference type="PANTHER" id="PTHR42865:SF7">
    <property type="entry name" value="PROTON_GLUTAMATE-ASPARTATE SYMPORTER"/>
    <property type="match status" value="1"/>
</dbReference>
<dbReference type="Pfam" id="PF00375">
    <property type="entry name" value="SDF"/>
    <property type="match status" value="1"/>
</dbReference>
<feature type="transmembrane region" description="Helical" evidence="8">
    <location>
        <begin position="343"/>
        <end position="364"/>
    </location>
</feature>
<protein>
    <submittedName>
        <fullName evidence="9">Na+/H+-dicarboxylate symporter</fullName>
    </submittedName>
</protein>
<comment type="subcellular location">
    <subcellularLocation>
        <location evidence="1">Cell membrane</location>
        <topology evidence="1">Multi-pass membrane protein</topology>
    </subcellularLocation>
</comment>
<evidence type="ECO:0000256" key="1">
    <source>
        <dbReference type="ARBA" id="ARBA00004651"/>
    </source>
</evidence>
<organism evidence="9 10">
    <name type="scientific">Actinoalloteichus caeruleus DSM 43889</name>
    <dbReference type="NCBI Taxonomy" id="1120930"/>
    <lineage>
        <taxon>Bacteria</taxon>
        <taxon>Bacillati</taxon>
        <taxon>Actinomycetota</taxon>
        <taxon>Actinomycetes</taxon>
        <taxon>Pseudonocardiales</taxon>
        <taxon>Pseudonocardiaceae</taxon>
        <taxon>Actinoalloteichus</taxon>
        <taxon>Actinoalloteichus cyanogriseus</taxon>
    </lineage>
</organism>
<feature type="region of interest" description="Disordered" evidence="7">
    <location>
        <begin position="427"/>
        <end position="469"/>
    </location>
</feature>
<keyword evidence="5 8" id="KW-1133">Transmembrane helix</keyword>
<evidence type="ECO:0000256" key="8">
    <source>
        <dbReference type="SAM" id="Phobius"/>
    </source>
</evidence>